<sequence>MVVPRLSSAALVAAIACLSFCRAGAEGFVSPFLSEPQNASTQAAPAPQKTAPPAISSRDQSLIDSVEKAYQIGLSNYRDGHIASAKSNFDYAVDMMLRSGIDIKNDPAISEEFDRVVDAINTLELDALRENSIQTAQQHPEDTPVDIANDVTFPADPKVRAQAEAELKTTQSDLPLVMNDYVASYINFFSNTTKGHNTIVNSLTRAGRYKDMIQRVLKEEGVPQDLIYQAVAESGFRPQAINPRSRAGGMWQFMPGDAFAPQKSAWYDERFDPEKATRAYAKYIKYLYNQTGDWYLAMASYDWGAGNIQRAVERTGYADFWELYRRNNLPQETKNYVPIILAVTIMAKNPTQYGLTDLVADPPLVTDKVTTNYAVDLRLVADVVDAPIQEIVGLNPSLLRMSTPPDESFDLQLPPGGKELYEKRIAEIPEEKRRYWRFHLLSHDESLEEVARQYRVSASEIAFVNQLSSTTADLSNIDSLVIPVAPVAATSSARNSMYKIERGDTLVTVADRFGVTVDQLRRWNHIGSGAIIPGHKLYVTEPARISATSRSRKGKATAANTQAASHLGAHGEKQVHAEQKATTATHTTSVKGKKTSQ</sequence>
<dbReference type="InterPro" id="IPR018392">
    <property type="entry name" value="LysM"/>
</dbReference>
<dbReference type="SUPFAM" id="SSF53955">
    <property type="entry name" value="Lysozyme-like"/>
    <property type="match status" value="1"/>
</dbReference>
<feature type="region of interest" description="Disordered" evidence="2">
    <location>
        <begin position="548"/>
        <end position="597"/>
    </location>
</feature>
<dbReference type="InterPro" id="IPR008258">
    <property type="entry name" value="Transglycosylase_SLT_dom_1"/>
</dbReference>
<keyword evidence="3" id="KW-0732">Signal</keyword>
<dbReference type="CDD" id="cd00118">
    <property type="entry name" value="LysM"/>
    <property type="match status" value="1"/>
</dbReference>
<dbReference type="RefSeq" id="WP_186741865.1">
    <property type="nucleotide sequence ID" value="NZ_CP060394.1"/>
</dbReference>
<comment type="similarity">
    <text evidence="1">Belongs to the transglycosylase Slt family.</text>
</comment>
<dbReference type="PROSITE" id="PS51782">
    <property type="entry name" value="LYSM"/>
    <property type="match status" value="2"/>
</dbReference>
<evidence type="ECO:0000313" key="5">
    <source>
        <dbReference type="EMBL" id="QNI31322.1"/>
    </source>
</evidence>
<feature type="domain" description="LysM" evidence="4">
    <location>
        <begin position="496"/>
        <end position="539"/>
    </location>
</feature>
<dbReference type="Pfam" id="PF01464">
    <property type="entry name" value="SLT"/>
    <property type="match status" value="1"/>
</dbReference>
<dbReference type="SMART" id="SM00257">
    <property type="entry name" value="LysM"/>
    <property type="match status" value="1"/>
</dbReference>
<evidence type="ECO:0000313" key="6">
    <source>
        <dbReference type="Proteomes" id="UP000515312"/>
    </source>
</evidence>
<dbReference type="SUPFAM" id="SSF54106">
    <property type="entry name" value="LysM domain"/>
    <property type="match status" value="1"/>
</dbReference>
<gene>
    <name evidence="5" type="ORF">H7849_19855</name>
</gene>
<reference evidence="5 6" key="1">
    <citation type="submission" date="2020-08" db="EMBL/GenBank/DDBJ databases">
        <title>Edaphobacter telluris sp. nov. and Acidobacterium dinghuensis sp. nov., two acidobacteria isolated from forest soil.</title>
        <authorList>
            <person name="Fu J."/>
            <person name="Qiu L."/>
        </authorList>
    </citation>
    <scope>NUCLEOTIDE SEQUENCE [LARGE SCALE GENOMIC DNA]</scope>
    <source>
        <strain evidence="5">4Y35</strain>
    </source>
</reference>
<organism evidence="5 6">
    <name type="scientific">Alloacidobacterium dinghuense</name>
    <dbReference type="NCBI Taxonomy" id="2763107"/>
    <lineage>
        <taxon>Bacteria</taxon>
        <taxon>Pseudomonadati</taxon>
        <taxon>Acidobacteriota</taxon>
        <taxon>Terriglobia</taxon>
        <taxon>Terriglobales</taxon>
        <taxon>Acidobacteriaceae</taxon>
        <taxon>Alloacidobacterium</taxon>
    </lineage>
</organism>
<dbReference type="KEGG" id="adin:H7849_19855"/>
<dbReference type="PANTHER" id="PTHR37423:SF2">
    <property type="entry name" value="MEMBRANE-BOUND LYTIC MUREIN TRANSGLYCOSYLASE C"/>
    <property type="match status" value="1"/>
</dbReference>
<feature type="compositionally biased region" description="Polar residues" evidence="2">
    <location>
        <begin position="580"/>
        <end position="590"/>
    </location>
</feature>
<dbReference type="Proteomes" id="UP000515312">
    <property type="component" value="Chromosome"/>
</dbReference>
<name>A0A7G8BFK2_9BACT</name>
<protein>
    <submittedName>
        <fullName evidence="5">Transglycosylase SLT domain-containing protein</fullName>
    </submittedName>
</protein>
<dbReference type="InterPro" id="IPR023346">
    <property type="entry name" value="Lysozyme-like_dom_sf"/>
</dbReference>
<evidence type="ECO:0000256" key="1">
    <source>
        <dbReference type="ARBA" id="ARBA00007734"/>
    </source>
</evidence>
<feature type="compositionally biased region" description="Basic and acidic residues" evidence="2">
    <location>
        <begin position="569"/>
        <end position="579"/>
    </location>
</feature>
<feature type="region of interest" description="Disordered" evidence="2">
    <location>
        <begin position="38"/>
        <end position="60"/>
    </location>
</feature>
<dbReference type="InterPro" id="IPR036779">
    <property type="entry name" value="LysM_dom_sf"/>
</dbReference>
<evidence type="ECO:0000256" key="3">
    <source>
        <dbReference type="SAM" id="SignalP"/>
    </source>
</evidence>
<dbReference type="Pfam" id="PF01476">
    <property type="entry name" value="LysM"/>
    <property type="match status" value="1"/>
</dbReference>
<feature type="compositionally biased region" description="Low complexity" evidence="2">
    <location>
        <begin position="39"/>
        <end position="54"/>
    </location>
</feature>
<dbReference type="Gene3D" id="1.10.530.10">
    <property type="match status" value="1"/>
</dbReference>
<evidence type="ECO:0000259" key="4">
    <source>
        <dbReference type="PROSITE" id="PS51782"/>
    </source>
</evidence>
<dbReference type="AlphaFoldDB" id="A0A7G8BFK2"/>
<proteinExistence type="inferred from homology"/>
<dbReference type="CDD" id="cd16894">
    <property type="entry name" value="MltD-like"/>
    <property type="match status" value="1"/>
</dbReference>
<feature type="domain" description="LysM" evidence="4">
    <location>
        <begin position="437"/>
        <end position="482"/>
    </location>
</feature>
<evidence type="ECO:0000256" key="2">
    <source>
        <dbReference type="SAM" id="MobiDB-lite"/>
    </source>
</evidence>
<dbReference type="EMBL" id="CP060394">
    <property type="protein sequence ID" value="QNI31322.1"/>
    <property type="molecule type" value="Genomic_DNA"/>
</dbReference>
<dbReference type="Gene3D" id="3.10.350.10">
    <property type="entry name" value="LysM domain"/>
    <property type="match status" value="1"/>
</dbReference>
<dbReference type="PROSITE" id="PS51257">
    <property type="entry name" value="PROKAR_LIPOPROTEIN"/>
    <property type="match status" value="1"/>
</dbReference>
<keyword evidence="6" id="KW-1185">Reference proteome</keyword>
<dbReference type="PANTHER" id="PTHR37423">
    <property type="entry name" value="SOLUBLE LYTIC MUREIN TRANSGLYCOSYLASE-RELATED"/>
    <property type="match status" value="1"/>
</dbReference>
<feature type="chain" id="PRO_5028841850" evidence="3">
    <location>
        <begin position="26"/>
        <end position="597"/>
    </location>
</feature>
<feature type="signal peptide" evidence="3">
    <location>
        <begin position="1"/>
        <end position="25"/>
    </location>
</feature>
<accession>A0A7G8BFK2</accession>